<feature type="compositionally biased region" description="Basic and acidic residues" evidence="1">
    <location>
        <begin position="18"/>
        <end position="38"/>
    </location>
</feature>
<protein>
    <recommendedName>
        <fullName evidence="2">SprT-like domain-containing protein</fullName>
    </recommendedName>
</protein>
<reference evidence="3 4" key="1">
    <citation type="journal article" date="2016" name="Genome Biol. Evol.">
        <title>Divergent and convergent evolution of fungal pathogenicity.</title>
        <authorList>
            <person name="Shang Y."/>
            <person name="Xiao G."/>
            <person name="Zheng P."/>
            <person name="Cen K."/>
            <person name="Zhan S."/>
            <person name="Wang C."/>
        </authorList>
    </citation>
    <scope>NUCLEOTIDE SEQUENCE [LARGE SCALE GENOMIC DNA]</scope>
    <source>
        <strain evidence="3 4">RCEF 264</strain>
    </source>
</reference>
<feature type="domain" description="SprT-like" evidence="2">
    <location>
        <begin position="395"/>
        <end position="510"/>
    </location>
</feature>
<dbReference type="Proteomes" id="UP000076874">
    <property type="component" value="Unassembled WGS sequence"/>
</dbReference>
<proteinExistence type="predicted"/>
<organism evidence="3 4">
    <name type="scientific">Niveomyces insectorum RCEF 264</name>
    <dbReference type="NCBI Taxonomy" id="1081102"/>
    <lineage>
        <taxon>Eukaryota</taxon>
        <taxon>Fungi</taxon>
        <taxon>Dikarya</taxon>
        <taxon>Ascomycota</taxon>
        <taxon>Pezizomycotina</taxon>
        <taxon>Sordariomycetes</taxon>
        <taxon>Hypocreomycetidae</taxon>
        <taxon>Hypocreales</taxon>
        <taxon>Cordycipitaceae</taxon>
        <taxon>Niveomyces</taxon>
    </lineage>
</organism>
<evidence type="ECO:0000256" key="1">
    <source>
        <dbReference type="SAM" id="MobiDB-lite"/>
    </source>
</evidence>
<feature type="region of interest" description="Disordered" evidence="1">
    <location>
        <begin position="1"/>
        <end position="65"/>
    </location>
</feature>
<dbReference type="STRING" id="1081102.A0A168A3N9"/>
<feature type="compositionally biased region" description="Basic and acidic residues" evidence="1">
    <location>
        <begin position="52"/>
        <end position="62"/>
    </location>
</feature>
<evidence type="ECO:0000313" key="3">
    <source>
        <dbReference type="EMBL" id="OAA68201.1"/>
    </source>
</evidence>
<dbReference type="InterPro" id="IPR006640">
    <property type="entry name" value="SprT-like_domain"/>
</dbReference>
<dbReference type="EMBL" id="AZHD01000001">
    <property type="protein sequence ID" value="OAA68201.1"/>
    <property type="molecule type" value="Genomic_DNA"/>
</dbReference>
<feature type="compositionally biased region" description="Basic and acidic residues" evidence="1">
    <location>
        <begin position="294"/>
        <end position="315"/>
    </location>
</feature>
<accession>A0A168A3N9</accession>
<feature type="region of interest" description="Disordered" evidence="1">
    <location>
        <begin position="227"/>
        <end position="266"/>
    </location>
</feature>
<evidence type="ECO:0000313" key="4">
    <source>
        <dbReference type="Proteomes" id="UP000076874"/>
    </source>
</evidence>
<keyword evidence="4" id="KW-1185">Reference proteome</keyword>
<sequence length="587" mass="65948">MARWVRDQGNQTPILACERTEDGQHARYRPEQKRRREDEEGDILGNQQRFYGRHDRDEDEPHVHRRRVMTCRGRGQQPAECDIPYPSVEPLDSPAMTPPAGPAAPDDAHVFYILHERKSEALDDLRLLSRSPPSIQRPASHSPSAWAWSDGSDFKASSYDEPWERGQAFPYSTHVGSASPPKTFQCGEYPHYVAGDPDSTREHHDEKLPSSVPILVRQFVVQHQYPTPITSRSQPPPLHTLRPSYLPLPRRATAQSRQTGHDGREATPLLANLLTRRARVQGPMHEPSQHQHGGKGEGDERGEHGDHNNHNDHGEYGGPYPGKAPGSCAVLVHSGDSDDLGGELLMSDAEAATSVAKHMASFHRRYPASRHARILLGLIQPKSANAEFELDNCALQSIFSAANELFFNGRLTQRVQWAWSDAAASPQYDSEIIGHTSLRRARGGGFETFILLSTPILKNPTYNRRLLISAFLHELIHCYLFICCGWSARASGGHTDGFRAIAGTIDRWAGRENLYLCHVEADLERFRQTTKTEPSHEDVLASSAFYDDRVCCVSRTDADWERHLHDRWDHVGDGQFSDSASFQSRRT</sequence>
<dbReference type="Pfam" id="PF10263">
    <property type="entry name" value="SprT-like"/>
    <property type="match status" value="1"/>
</dbReference>
<name>A0A168A3N9_9HYPO</name>
<comment type="caution">
    <text evidence="3">The sequence shown here is derived from an EMBL/GenBank/DDBJ whole genome shotgun (WGS) entry which is preliminary data.</text>
</comment>
<gene>
    <name evidence="3" type="ORF">SPI_00396</name>
</gene>
<dbReference type="GO" id="GO:0006950">
    <property type="term" value="P:response to stress"/>
    <property type="evidence" value="ECO:0007669"/>
    <property type="project" value="UniProtKB-ARBA"/>
</dbReference>
<feature type="region of interest" description="Disordered" evidence="1">
    <location>
        <begin position="282"/>
        <end position="322"/>
    </location>
</feature>
<dbReference type="OrthoDB" id="5236983at2759"/>
<evidence type="ECO:0000259" key="2">
    <source>
        <dbReference type="Pfam" id="PF10263"/>
    </source>
</evidence>
<dbReference type="AlphaFoldDB" id="A0A168A3N9"/>